<evidence type="ECO:0000256" key="1">
    <source>
        <dbReference type="ARBA" id="ARBA00005234"/>
    </source>
</evidence>
<dbReference type="GO" id="GO:0070139">
    <property type="term" value="F:SUMO-specific endopeptidase activity"/>
    <property type="evidence" value="ECO:0007669"/>
    <property type="project" value="TreeGrafter"/>
</dbReference>
<feature type="compositionally biased region" description="Basic and acidic residues" evidence="6">
    <location>
        <begin position="22"/>
        <end position="52"/>
    </location>
</feature>
<dbReference type="InterPro" id="IPR038765">
    <property type="entry name" value="Papain-like_cys_pep_sf"/>
</dbReference>
<accession>A0A0G2G3H5</accession>
<evidence type="ECO:0000256" key="2">
    <source>
        <dbReference type="ARBA" id="ARBA00022553"/>
    </source>
</evidence>
<comment type="caution">
    <text evidence="8">The sequence shown here is derived from an EMBL/GenBank/DDBJ whole genome shotgun (WGS) entry which is preliminary data.</text>
</comment>
<dbReference type="InterPro" id="IPR051947">
    <property type="entry name" value="Sentrin-specific_protease"/>
</dbReference>
<keyword evidence="9" id="KW-1185">Reference proteome</keyword>
<feature type="compositionally biased region" description="Polar residues" evidence="6">
    <location>
        <begin position="883"/>
        <end position="905"/>
    </location>
</feature>
<evidence type="ECO:0000256" key="6">
    <source>
        <dbReference type="SAM" id="MobiDB-lite"/>
    </source>
</evidence>
<dbReference type="EMBL" id="LCWF01000124">
    <property type="protein sequence ID" value="KKY18378.1"/>
    <property type="molecule type" value="Genomic_DNA"/>
</dbReference>
<feature type="compositionally biased region" description="Basic and acidic residues" evidence="6">
    <location>
        <begin position="906"/>
        <end position="919"/>
    </location>
</feature>
<protein>
    <submittedName>
        <fullName evidence="8">Putative ulp1 protease family protein</fullName>
    </submittedName>
</protein>
<feature type="compositionally biased region" description="Basic and acidic residues" evidence="6">
    <location>
        <begin position="156"/>
        <end position="168"/>
    </location>
</feature>
<feature type="compositionally biased region" description="Basic and acidic residues" evidence="6">
    <location>
        <begin position="625"/>
        <end position="634"/>
    </location>
</feature>
<feature type="region of interest" description="Disordered" evidence="6">
    <location>
        <begin position="600"/>
        <end position="688"/>
    </location>
</feature>
<evidence type="ECO:0000259" key="7">
    <source>
        <dbReference type="PROSITE" id="PS50600"/>
    </source>
</evidence>
<dbReference type="SUPFAM" id="SSF54001">
    <property type="entry name" value="Cysteine proteinases"/>
    <property type="match status" value="1"/>
</dbReference>
<evidence type="ECO:0000313" key="9">
    <source>
        <dbReference type="Proteomes" id="UP000053317"/>
    </source>
</evidence>
<dbReference type="PANTHER" id="PTHR46896">
    <property type="entry name" value="SENTRIN-SPECIFIC PROTEASE"/>
    <property type="match status" value="1"/>
</dbReference>
<reference evidence="8 9" key="1">
    <citation type="submission" date="2015-05" db="EMBL/GenBank/DDBJ databases">
        <title>Distinctive expansion of gene families associated with plant cell wall degradation and secondary metabolism in the genomes of grapevine trunk pathogens.</title>
        <authorList>
            <person name="Lawrence D.P."/>
            <person name="Travadon R."/>
            <person name="Rolshausen P.E."/>
            <person name="Baumgartner K."/>
        </authorList>
    </citation>
    <scope>NUCLEOTIDE SEQUENCE [LARGE SCALE GENOMIC DNA]</scope>
    <source>
        <strain evidence="8">UCRPC4</strain>
    </source>
</reference>
<keyword evidence="4" id="KW-0833">Ubl conjugation pathway</keyword>
<comment type="similarity">
    <text evidence="1">Belongs to the peptidase C48 family.</text>
</comment>
<dbReference type="PANTHER" id="PTHR46896:SF3">
    <property type="entry name" value="FI06413P-RELATED"/>
    <property type="match status" value="1"/>
</dbReference>
<dbReference type="InterPro" id="IPR003653">
    <property type="entry name" value="Peptidase_C48_C"/>
</dbReference>
<dbReference type="AlphaFoldDB" id="A0A0G2G3H5"/>
<reference evidence="8 9" key="2">
    <citation type="submission" date="2015-05" db="EMBL/GenBank/DDBJ databases">
        <authorList>
            <person name="Morales-Cruz A."/>
            <person name="Amrine K.C."/>
            <person name="Cantu D."/>
        </authorList>
    </citation>
    <scope>NUCLEOTIDE SEQUENCE [LARGE SCALE GENOMIC DNA]</scope>
    <source>
        <strain evidence="8">UCRPC4</strain>
    </source>
</reference>
<feature type="domain" description="Ubiquitin-like protease family profile" evidence="7">
    <location>
        <begin position="460"/>
        <end position="767"/>
    </location>
</feature>
<organism evidence="8 9">
    <name type="scientific">Phaeomoniella chlamydospora</name>
    <name type="common">Phaeoacremonium chlamydosporum</name>
    <dbReference type="NCBI Taxonomy" id="158046"/>
    <lineage>
        <taxon>Eukaryota</taxon>
        <taxon>Fungi</taxon>
        <taxon>Dikarya</taxon>
        <taxon>Ascomycota</taxon>
        <taxon>Pezizomycotina</taxon>
        <taxon>Eurotiomycetes</taxon>
        <taxon>Chaetothyriomycetidae</taxon>
        <taxon>Phaeomoniellales</taxon>
        <taxon>Phaeomoniellaceae</taxon>
        <taxon>Phaeomoniella</taxon>
    </lineage>
</organism>
<evidence type="ECO:0000256" key="3">
    <source>
        <dbReference type="ARBA" id="ARBA00022670"/>
    </source>
</evidence>
<dbReference type="OrthoDB" id="442460at2759"/>
<name>A0A0G2G3H5_PHACM</name>
<dbReference type="Proteomes" id="UP000053317">
    <property type="component" value="Unassembled WGS sequence"/>
</dbReference>
<dbReference type="Gene3D" id="3.40.395.10">
    <property type="entry name" value="Adenoviral Proteinase, Chain A"/>
    <property type="match status" value="1"/>
</dbReference>
<keyword evidence="2" id="KW-0597">Phosphoprotein</keyword>
<dbReference type="GO" id="GO:0005634">
    <property type="term" value="C:nucleus"/>
    <property type="evidence" value="ECO:0007669"/>
    <property type="project" value="TreeGrafter"/>
</dbReference>
<gene>
    <name evidence="8" type="ORF">UCRPC4_g04995</name>
</gene>
<dbReference type="GO" id="GO:0006508">
    <property type="term" value="P:proteolysis"/>
    <property type="evidence" value="ECO:0007669"/>
    <property type="project" value="UniProtKB-KW"/>
</dbReference>
<feature type="compositionally biased region" description="Polar residues" evidence="6">
    <location>
        <begin position="109"/>
        <end position="120"/>
    </location>
</feature>
<feature type="region of interest" description="Disordered" evidence="6">
    <location>
        <begin position="883"/>
        <end position="1001"/>
    </location>
</feature>
<dbReference type="Pfam" id="PF02902">
    <property type="entry name" value="Peptidase_C48"/>
    <property type="match status" value="1"/>
</dbReference>
<feature type="region of interest" description="Disordered" evidence="6">
    <location>
        <begin position="21"/>
        <end position="168"/>
    </location>
</feature>
<dbReference type="GO" id="GO:0016926">
    <property type="term" value="P:protein desumoylation"/>
    <property type="evidence" value="ECO:0007669"/>
    <property type="project" value="TreeGrafter"/>
</dbReference>
<sequence>MSREEPVVILDDDDVVAISPSKFERRKTSTERRDVRNQDVFDTTHAKEELSQPKKIHSTQQKRFSESSDSQSEVDSFTKIAARQRRQEAEGPFLIPVNQGGNPARMSDDNSLGNLRTKFTASDGRRRNSGLESPDVLSGDATVGPHASPTRKSKKGTRELADVDKASEEDHAILSRRSRLGPQCRGPLLHTFSYASVIILEKSDYLLSLEDEALSVRSLGSRLGLDPVFKMPFQWFQTVWVGETRMRIHFKVPPAPSRFATLQLHTEKDVWDLVRQLDSRIANLKIINKPEDWLSRARDKDAQEETYDFARTKGVEHSWNIEDLNPTIRHGRSGNTAQNIPKLKDQLRTNDIDVLSSKEPITMGQLGSNESRTAAPQREQIAHKDMASNSLGPSHLDAANTTSIAESVRRTTRGMAKDKVRDPDPQSPIKDDYVPFSQTGQLGPPWKQPLVYPKIGKKRAEVEFRDLERLDDNELLNDNLIGFFLRFLEQELQRTRPETAGKIYFFNTYFFATLTNPAKTKKKINYDGVKKWTRGVNLFEHDFVIVPINENAHWYVAIICNLPKVLPGNADEEAEEAQSLPQLRAEPPEVTNVQRIYKRIDEPTEDQEPPVPQKREPLAEIAIDDTDKSFKDLNLESEEPPRTSASDINEIGSLKRTWRVGSDDKKSMSPAGRSPRGGKGKRAARRSGVGLLKYNTNDPIIMTMDSLGLGRSPTTRALREYVVEEAQAKLGVEVDGSAIRGMTAKGIPGQDNFSDCGLYLLAYMERFVQDPYYFVGSILRREMDEQVHWPAMQSGELRNRLRQFLLDFHKAQETGHDHPDFANVGRILLGESRLQSPFDTHAHCQDAETISKYFTKTKSPQQHHSSPSPELGEVVNASTDVPQKDLSASQSQKLTESQPLSTITIDSDRTEQQPEEIRHIRASPAVEKDLANNFDSMFGDDDANRDGSDIHSTSTENGHNRLLDIVENSLPNEVPETQQLDDVSDSTFEELEPPYTGPSHV</sequence>
<evidence type="ECO:0000256" key="5">
    <source>
        <dbReference type="ARBA" id="ARBA00022801"/>
    </source>
</evidence>
<feature type="compositionally biased region" description="Basic and acidic residues" evidence="6">
    <location>
        <begin position="415"/>
        <end position="430"/>
    </location>
</feature>
<evidence type="ECO:0000313" key="8">
    <source>
        <dbReference type="EMBL" id="KKY18378.1"/>
    </source>
</evidence>
<keyword evidence="5" id="KW-0378">Hydrolase</keyword>
<feature type="compositionally biased region" description="Basic residues" evidence="6">
    <location>
        <begin position="676"/>
        <end position="685"/>
    </location>
</feature>
<dbReference type="GO" id="GO:0005737">
    <property type="term" value="C:cytoplasm"/>
    <property type="evidence" value="ECO:0007669"/>
    <property type="project" value="TreeGrafter"/>
</dbReference>
<proteinExistence type="inferred from homology"/>
<dbReference type="PROSITE" id="PS50600">
    <property type="entry name" value="ULP_PROTEASE"/>
    <property type="match status" value="1"/>
</dbReference>
<feature type="compositionally biased region" description="Polar residues" evidence="6">
    <location>
        <begin position="969"/>
        <end position="981"/>
    </location>
</feature>
<evidence type="ECO:0000256" key="4">
    <source>
        <dbReference type="ARBA" id="ARBA00022786"/>
    </source>
</evidence>
<keyword evidence="3 8" id="KW-0645">Protease</keyword>
<feature type="region of interest" description="Disordered" evidence="6">
    <location>
        <begin position="388"/>
        <end position="430"/>
    </location>
</feature>
<feature type="compositionally biased region" description="Acidic residues" evidence="6">
    <location>
        <begin position="982"/>
        <end position="992"/>
    </location>
</feature>